<proteinExistence type="predicted"/>
<organism evidence="1 2">
    <name type="scientific">Gimesia alba</name>
    <dbReference type="NCBI Taxonomy" id="2527973"/>
    <lineage>
        <taxon>Bacteria</taxon>
        <taxon>Pseudomonadati</taxon>
        <taxon>Planctomycetota</taxon>
        <taxon>Planctomycetia</taxon>
        <taxon>Planctomycetales</taxon>
        <taxon>Planctomycetaceae</taxon>
        <taxon>Gimesia</taxon>
    </lineage>
</organism>
<reference evidence="1 2" key="1">
    <citation type="submission" date="2019-02" db="EMBL/GenBank/DDBJ databases">
        <title>Deep-cultivation of Planctomycetes and their phenomic and genomic characterization uncovers novel biology.</title>
        <authorList>
            <person name="Wiegand S."/>
            <person name="Jogler M."/>
            <person name="Boedeker C."/>
            <person name="Pinto D."/>
            <person name="Vollmers J."/>
            <person name="Rivas-Marin E."/>
            <person name="Kohn T."/>
            <person name="Peeters S.H."/>
            <person name="Heuer A."/>
            <person name="Rast P."/>
            <person name="Oberbeckmann S."/>
            <person name="Bunk B."/>
            <person name="Jeske O."/>
            <person name="Meyerdierks A."/>
            <person name="Storesund J.E."/>
            <person name="Kallscheuer N."/>
            <person name="Luecker S."/>
            <person name="Lage O.M."/>
            <person name="Pohl T."/>
            <person name="Merkel B.J."/>
            <person name="Hornburger P."/>
            <person name="Mueller R.-W."/>
            <person name="Bruemmer F."/>
            <person name="Labrenz M."/>
            <person name="Spormann A.M."/>
            <person name="Op den Camp H."/>
            <person name="Overmann J."/>
            <person name="Amann R."/>
            <person name="Jetten M.S.M."/>
            <person name="Mascher T."/>
            <person name="Medema M.H."/>
            <person name="Devos D.P."/>
            <person name="Kaster A.-K."/>
            <person name="Ovreas L."/>
            <person name="Rohde M."/>
            <person name="Galperin M.Y."/>
            <person name="Jogler C."/>
        </authorList>
    </citation>
    <scope>NUCLEOTIDE SEQUENCE [LARGE SCALE GENOMIC DNA]</scope>
    <source>
        <strain evidence="1 2">Pan241w</strain>
    </source>
</reference>
<name>A0A517RCD4_9PLAN</name>
<dbReference type="AlphaFoldDB" id="A0A517RCD4"/>
<dbReference type="KEGG" id="gaz:Pan241w_16120"/>
<accession>A0A517RCD4</accession>
<dbReference type="Proteomes" id="UP000317171">
    <property type="component" value="Chromosome"/>
</dbReference>
<keyword evidence="2" id="KW-1185">Reference proteome</keyword>
<protein>
    <submittedName>
        <fullName evidence="1">Uncharacterized protein</fullName>
    </submittedName>
</protein>
<evidence type="ECO:0000313" key="1">
    <source>
        <dbReference type="EMBL" id="QDT41549.1"/>
    </source>
</evidence>
<dbReference type="EMBL" id="CP036269">
    <property type="protein sequence ID" value="QDT41549.1"/>
    <property type="molecule type" value="Genomic_DNA"/>
</dbReference>
<gene>
    <name evidence="1" type="ORF">Pan241w_16120</name>
</gene>
<evidence type="ECO:0000313" key="2">
    <source>
        <dbReference type="Proteomes" id="UP000317171"/>
    </source>
</evidence>
<sequence length="85" mass="9841">MAHPGIIHISSIPPKAPEIDQDHHPAHELWSLLIDRPQCFFSYVALWTQNFYPVFSSQILNFHPHSKIIKKQVTDGEGVHFPHHQ</sequence>